<feature type="region of interest" description="Disordered" evidence="1">
    <location>
        <begin position="183"/>
        <end position="239"/>
    </location>
</feature>
<feature type="compositionally biased region" description="Low complexity" evidence="1">
    <location>
        <begin position="215"/>
        <end position="231"/>
    </location>
</feature>
<gene>
    <name evidence="2" type="ORF">B0T17DRAFT_543807</name>
</gene>
<sequence>MSELASRELSPELRGKTEVDSENTMSTTDTNHCIESPLGDIDLSKCTTVSVEDLLKSHAEEKRKNSPRHESMASSSGESWGTTNTSPAMPTPSTTTHKTTPPTNSPLSDPASLKPGSAPPNHYSPFECPALPWNTQFPIEITTQQQYPPPFHLHGGILYATFPPPTPTGGELLPLLQQAAPGHQHFSEPPIQPPAFSQLPPPFQGQWQQAGCGFPQPWQPQQQQQQQQEPLFYPPPQPA</sequence>
<comment type="caution">
    <text evidence="2">The sequence shown here is derived from an EMBL/GenBank/DDBJ whole genome shotgun (WGS) entry which is preliminary data.</text>
</comment>
<reference evidence="2" key="1">
    <citation type="submission" date="2023-06" db="EMBL/GenBank/DDBJ databases">
        <title>Genome-scale phylogeny and comparative genomics of the fungal order Sordariales.</title>
        <authorList>
            <consortium name="Lawrence Berkeley National Laboratory"/>
            <person name="Hensen N."/>
            <person name="Bonometti L."/>
            <person name="Westerberg I."/>
            <person name="Brannstrom I.O."/>
            <person name="Guillou S."/>
            <person name="Cros-Aarteil S."/>
            <person name="Calhoun S."/>
            <person name="Haridas S."/>
            <person name="Kuo A."/>
            <person name="Mondo S."/>
            <person name="Pangilinan J."/>
            <person name="Riley R."/>
            <person name="LaButti K."/>
            <person name="Andreopoulos B."/>
            <person name="Lipzen A."/>
            <person name="Chen C."/>
            <person name="Yanf M."/>
            <person name="Daum C."/>
            <person name="Ng V."/>
            <person name="Clum A."/>
            <person name="Steindorff A."/>
            <person name="Ohm R."/>
            <person name="Martin F."/>
            <person name="Silar P."/>
            <person name="Natvig D."/>
            <person name="Lalanne C."/>
            <person name="Gautier V."/>
            <person name="Ament-velasquez S.L."/>
            <person name="Kruys A."/>
            <person name="Hutchinson M.I."/>
            <person name="Powell A.J."/>
            <person name="Barry K."/>
            <person name="Miller A.N."/>
            <person name="Grigoriev I.V."/>
            <person name="Debuchy R."/>
            <person name="Gladieux P."/>
            <person name="Thoren M.H."/>
            <person name="Johannesson H."/>
        </authorList>
    </citation>
    <scope>NUCLEOTIDE SEQUENCE</scope>
    <source>
        <strain evidence="2">SMH3391-2</strain>
    </source>
</reference>
<evidence type="ECO:0000256" key="1">
    <source>
        <dbReference type="SAM" id="MobiDB-lite"/>
    </source>
</evidence>
<evidence type="ECO:0000313" key="3">
    <source>
        <dbReference type="Proteomes" id="UP001174934"/>
    </source>
</evidence>
<feature type="compositionally biased region" description="Basic and acidic residues" evidence="1">
    <location>
        <begin position="57"/>
        <end position="71"/>
    </location>
</feature>
<proteinExistence type="predicted"/>
<feature type="compositionally biased region" description="Polar residues" evidence="1">
    <location>
        <begin position="72"/>
        <end position="81"/>
    </location>
</feature>
<feature type="compositionally biased region" description="Basic and acidic residues" evidence="1">
    <location>
        <begin position="1"/>
        <end position="19"/>
    </location>
</feature>
<accession>A0AA39WD09</accession>
<keyword evidence="3" id="KW-1185">Reference proteome</keyword>
<name>A0AA39WD09_9PEZI</name>
<feature type="region of interest" description="Disordered" evidence="1">
    <location>
        <begin position="57"/>
        <end position="126"/>
    </location>
</feature>
<feature type="compositionally biased region" description="Polar residues" evidence="1">
    <location>
        <begin position="22"/>
        <end position="33"/>
    </location>
</feature>
<evidence type="ECO:0000313" key="2">
    <source>
        <dbReference type="EMBL" id="KAK0612491.1"/>
    </source>
</evidence>
<protein>
    <submittedName>
        <fullName evidence="2">Uncharacterized protein</fullName>
    </submittedName>
</protein>
<feature type="compositionally biased region" description="Low complexity" evidence="1">
    <location>
        <begin position="82"/>
        <end position="106"/>
    </location>
</feature>
<dbReference type="Proteomes" id="UP001174934">
    <property type="component" value="Unassembled WGS sequence"/>
</dbReference>
<feature type="non-terminal residue" evidence="2">
    <location>
        <position position="239"/>
    </location>
</feature>
<organism evidence="2 3">
    <name type="scientific">Bombardia bombarda</name>
    <dbReference type="NCBI Taxonomy" id="252184"/>
    <lineage>
        <taxon>Eukaryota</taxon>
        <taxon>Fungi</taxon>
        <taxon>Dikarya</taxon>
        <taxon>Ascomycota</taxon>
        <taxon>Pezizomycotina</taxon>
        <taxon>Sordariomycetes</taxon>
        <taxon>Sordariomycetidae</taxon>
        <taxon>Sordariales</taxon>
        <taxon>Lasiosphaeriaceae</taxon>
        <taxon>Bombardia</taxon>
    </lineage>
</organism>
<dbReference type="EMBL" id="JAULSR010000009">
    <property type="protein sequence ID" value="KAK0612491.1"/>
    <property type="molecule type" value="Genomic_DNA"/>
</dbReference>
<feature type="region of interest" description="Disordered" evidence="1">
    <location>
        <begin position="1"/>
        <end position="44"/>
    </location>
</feature>
<dbReference type="AlphaFoldDB" id="A0AA39WD09"/>